<protein>
    <submittedName>
        <fullName evidence="2">Caspase family protein</fullName>
    </submittedName>
</protein>
<dbReference type="Proteomes" id="UP000256838">
    <property type="component" value="Unassembled WGS sequence"/>
</dbReference>
<keyword evidence="3" id="KW-1185">Reference proteome</keyword>
<dbReference type="Gene3D" id="3.40.50.1460">
    <property type="match status" value="1"/>
</dbReference>
<dbReference type="InterPro" id="IPR011600">
    <property type="entry name" value="Pept_C14_caspase"/>
</dbReference>
<dbReference type="AlphaFoldDB" id="A0A3D8K0I4"/>
<dbReference type="SUPFAM" id="SSF52129">
    <property type="entry name" value="Caspase-like"/>
    <property type="match status" value="1"/>
</dbReference>
<dbReference type="GO" id="GO:0004197">
    <property type="term" value="F:cysteine-type endopeptidase activity"/>
    <property type="evidence" value="ECO:0007669"/>
    <property type="project" value="InterPro"/>
</dbReference>
<accession>A0A3D8K0I4</accession>
<dbReference type="OrthoDB" id="639945at2"/>
<dbReference type="InterPro" id="IPR029030">
    <property type="entry name" value="Caspase-like_dom_sf"/>
</dbReference>
<dbReference type="Pfam" id="PF00656">
    <property type="entry name" value="Peptidase_C14"/>
    <property type="match status" value="1"/>
</dbReference>
<sequence length="237" mass="25930">MVARKALIIGCPDKDIPGVLVDMENYRRFFQSSSGGAWYSNEIEVLKSPSTASLQSAVRRLQNADYSIVVFAGHGGYSNAKQTTLLQLSPGVSIEEHELKDGAPRHTVIIDACRVHLDKPVMEEYRAKAMAFDSADNPARSRMLFDNHIRACAPGLAVMHSCSIGEGAQETTDSGGLYSSILIRVGENRRAGTGQVLTISEAHADATALVRRETRDRQIPRGMFPRTLPRFPFAVDA</sequence>
<dbReference type="RefSeq" id="WP_115533762.1">
    <property type="nucleotide sequence ID" value="NZ_QRGA01000006.1"/>
</dbReference>
<comment type="caution">
    <text evidence="2">The sequence shown here is derived from an EMBL/GenBank/DDBJ whole genome shotgun (WGS) entry which is preliminary data.</text>
</comment>
<gene>
    <name evidence="2" type="ORF">DWV00_11950</name>
</gene>
<feature type="domain" description="Peptidase C14 caspase" evidence="1">
    <location>
        <begin position="4"/>
        <end position="220"/>
    </location>
</feature>
<proteinExistence type="predicted"/>
<evidence type="ECO:0000313" key="3">
    <source>
        <dbReference type="Proteomes" id="UP000256838"/>
    </source>
</evidence>
<evidence type="ECO:0000313" key="2">
    <source>
        <dbReference type="EMBL" id="RDU98947.1"/>
    </source>
</evidence>
<dbReference type="EMBL" id="QRGA01000006">
    <property type="protein sequence ID" value="RDU98947.1"/>
    <property type="molecule type" value="Genomic_DNA"/>
</dbReference>
<name>A0A3D8K0I4_9BURK</name>
<evidence type="ECO:0000259" key="1">
    <source>
        <dbReference type="Pfam" id="PF00656"/>
    </source>
</evidence>
<dbReference type="GO" id="GO:0006508">
    <property type="term" value="P:proteolysis"/>
    <property type="evidence" value="ECO:0007669"/>
    <property type="project" value="InterPro"/>
</dbReference>
<organism evidence="2 3">
    <name type="scientific">Trinickia dinghuensis</name>
    <dbReference type="NCBI Taxonomy" id="2291023"/>
    <lineage>
        <taxon>Bacteria</taxon>
        <taxon>Pseudomonadati</taxon>
        <taxon>Pseudomonadota</taxon>
        <taxon>Betaproteobacteria</taxon>
        <taxon>Burkholderiales</taxon>
        <taxon>Burkholderiaceae</taxon>
        <taxon>Trinickia</taxon>
    </lineage>
</organism>
<reference evidence="2 3" key="1">
    <citation type="submission" date="2018-08" db="EMBL/GenBank/DDBJ databases">
        <title>Paraburkholderia sp. DHOM06 isolated from forest soil.</title>
        <authorList>
            <person name="Gao Z.-H."/>
            <person name="Qiu L.-H."/>
        </authorList>
    </citation>
    <scope>NUCLEOTIDE SEQUENCE [LARGE SCALE GENOMIC DNA]</scope>
    <source>
        <strain evidence="2 3">DHOM06</strain>
    </source>
</reference>